<sequence>MKHLKITISILFLIFILYSLAYKNIIAPEDKLSIFAQAADMAIPLFMLFSVVLMFFKRRVENKDKKKVSKEDREFYSSIGKADEINKKQK</sequence>
<comment type="caution">
    <text evidence="2">The sequence shown here is derived from an EMBL/GenBank/DDBJ whole genome shotgun (WGS) entry which is preliminary data.</text>
</comment>
<proteinExistence type="predicted"/>
<keyword evidence="1" id="KW-0812">Transmembrane</keyword>
<evidence type="ECO:0008006" key="4">
    <source>
        <dbReference type="Google" id="ProtNLM"/>
    </source>
</evidence>
<feature type="transmembrane region" description="Helical" evidence="1">
    <location>
        <begin position="37"/>
        <end position="56"/>
    </location>
</feature>
<keyword evidence="1" id="KW-1133">Transmembrane helix</keyword>
<evidence type="ECO:0000313" key="3">
    <source>
        <dbReference type="Proteomes" id="UP000196531"/>
    </source>
</evidence>
<evidence type="ECO:0000256" key="1">
    <source>
        <dbReference type="SAM" id="Phobius"/>
    </source>
</evidence>
<name>A0A1Y5F9S3_9BACT</name>
<gene>
    <name evidence="2" type="ORF">A9Q84_06960</name>
</gene>
<reference evidence="3" key="1">
    <citation type="journal article" date="2017" name="Proc. Natl. Acad. Sci. U.S.A.">
        <title>Simulation of Deepwater Horizon oil plume reveals substrate specialization within a complex community of hydrocarbon-degraders.</title>
        <authorList>
            <person name="Hu P."/>
            <person name="Dubinsky E.A."/>
            <person name="Probst A.J."/>
            <person name="Wang J."/>
            <person name="Sieber C.M.K."/>
            <person name="Tom L.M."/>
            <person name="Gardinali P."/>
            <person name="Banfield J.F."/>
            <person name="Atlas R.M."/>
            <person name="Andersen G.L."/>
        </authorList>
    </citation>
    <scope>NUCLEOTIDE SEQUENCE [LARGE SCALE GENOMIC DNA]</scope>
</reference>
<protein>
    <recommendedName>
        <fullName evidence="4">Integral membrane protein</fullName>
    </recommendedName>
</protein>
<keyword evidence="1" id="KW-0472">Membrane</keyword>
<evidence type="ECO:0000313" key="2">
    <source>
        <dbReference type="EMBL" id="OUR97929.1"/>
    </source>
</evidence>
<dbReference type="AlphaFoldDB" id="A0A1Y5F9S3"/>
<accession>A0A1Y5F9S3</accession>
<dbReference type="EMBL" id="MAAO01000005">
    <property type="protein sequence ID" value="OUR97929.1"/>
    <property type="molecule type" value="Genomic_DNA"/>
</dbReference>
<dbReference type="Proteomes" id="UP000196531">
    <property type="component" value="Unassembled WGS sequence"/>
</dbReference>
<organism evidence="2 3">
    <name type="scientific">Halobacteriovorax marinus</name>
    <dbReference type="NCBI Taxonomy" id="97084"/>
    <lineage>
        <taxon>Bacteria</taxon>
        <taxon>Pseudomonadati</taxon>
        <taxon>Bdellovibrionota</taxon>
        <taxon>Bacteriovoracia</taxon>
        <taxon>Bacteriovoracales</taxon>
        <taxon>Halobacteriovoraceae</taxon>
        <taxon>Halobacteriovorax</taxon>
    </lineage>
</organism>